<dbReference type="GO" id="GO:0006218">
    <property type="term" value="P:uridine catabolic process"/>
    <property type="evidence" value="ECO:0007669"/>
    <property type="project" value="TreeGrafter"/>
</dbReference>
<dbReference type="Pfam" id="PF01048">
    <property type="entry name" value="PNP_UDP_1"/>
    <property type="match status" value="1"/>
</dbReference>
<evidence type="ECO:0000259" key="3">
    <source>
        <dbReference type="Pfam" id="PF01048"/>
    </source>
</evidence>
<evidence type="ECO:0000313" key="4">
    <source>
        <dbReference type="EMBL" id="CAI9735364.1"/>
    </source>
</evidence>
<dbReference type="GO" id="GO:0005829">
    <property type="term" value="C:cytosol"/>
    <property type="evidence" value="ECO:0007669"/>
    <property type="project" value="TreeGrafter"/>
</dbReference>
<dbReference type="SUPFAM" id="SSF53167">
    <property type="entry name" value="Purine and uridine phosphorylases"/>
    <property type="match status" value="1"/>
</dbReference>
<dbReference type="NCBIfam" id="TIGR01719">
    <property type="entry name" value="euk_UDPppase"/>
    <property type="match status" value="1"/>
</dbReference>
<name>A0AA36FFL3_OCTVU</name>
<dbReference type="AlphaFoldDB" id="A0AA36FFL3"/>
<evidence type="ECO:0000313" key="5">
    <source>
        <dbReference type="Proteomes" id="UP001162480"/>
    </source>
</evidence>
<feature type="binding site" evidence="2">
    <location>
        <position position="91"/>
    </location>
    <ligand>
        <name>phosphate</name>
        <dbReference type="ChEBI" id="CHEBI:43474"/>
    </ligand>
</feature>
<dbReference type="InterPro" id="IPR000845">
    <property type="entry name" value="Nucleoside_phosphorylase_d"/>
</dbReference>
<reference evidence="4" key="1">
    <citation type="submission" date="2023-08" db="EMBL/GenBank/DDBJ databases">
        <authorList>
            <person name="Alioto T."/>
            <person name="Alioto T."/>
            <person name="Gomez Garrido J."/>
        </authorList>
    </citation>
    <scope>NUCLEOTIDE SEQUENCE</scope>
</reference>
<gene>
    <name evidence="4" type="ORF">OCTVUL_1B019624</name>
</gene>
<dbReference type="PANTHER" id="PTHR43691">
    <property type="entry name" value="URIDINE PHOSPHORYLASE"/>
    <property type="match status" value="1"/>
</dbReference>
<comment type="similarity">
    <text evidence="1">Belongs to the PNP/UDP phosphorylase family.</text>
</comment>
<proteinExistence type="inferred from homology"/>
<feature type="binding site" evidence="2">
    <location>
        <position position="213"/>
    </location>
    <ligand>
        <name>substrate</name>
    </ligand>
</feature>
<feature type="domain" description="Nucleoside phosphorylase" evidence="3">
    <location>
        <begin position="53"/>
        <end position="285"/>
    </location>
</feature>
<accession>A0AA36FFL3</accession>
<evidence type="ECO:0000256" key="1">
    <source>
        <dbReference type="ARBA" id="ARBA00010456"/>
    </source>
</evidence>
<dbReference type="GO" id="GO:0004850">
    <property type="term" value="F:uridine phosphorylase activity"/>
    <property type="evidence" value="ECO:0007669"/>
    <property type="project" value="InterPro"/>
</dbReference>
<evidence type="ECO:0000256" key="2">
    <source>
        <dbReference type="PIRSR" id="PIRSR610059-50"/>
    </source>
</evidence>
<dbReference type="InterPro" id="IPR010059">
    <property type="entry name" value="Uridine_phosphorylase_euk"/>
</dbReference>
<sequence length="305" mass="34314">MNCYHTVLKSTSNCKRMATIPNQRIKQMKDDHLFHIGINVPKDDVSKLFGDVKFVCMGGSAKRMAAYARLMEERLTAEGQEPYNYAQSTDRYVLYKVGQVLFVNHGIGIPSLSTVLQEIGKLLFHAGCSDVTFFRLGTSGGIGLDPGTVIISEKVVNWELQQQWNLPVLGKMVHNPAVPNKEIYSKLKAIADSLSLPNCLGTTMCCDDFYEGQGRLDGPFSSFSDEDRDAYLQHLQDKGVTNMEMESVGFVALCNKMNIPCAVICVTVVDRLKGDQITADHDHILQWEKRPIQIFFEYMKKHHLK</sequence>
<feature type="binding site" evidence="2">
    <location>
        <begin position="135"/>
        <end position="138"/>
    </location>
    <ligand>
        <name>phosphate</name>
        <dbReference type="ChEBI" id="CHEBI:43474"/>
    </ligand>
</feature>
<dbReference type="InterPro" id="IPR035994">
    <property type="entry name" value="Nucleoside_phosphorylase_sf"/>
</dbReference>
<dbReference type="Gene3D" id="3.40.50.1580">
    <property type="entry name" value="Nucleoside phosphorylase domain"/>
    <property type="match status" value="1"/>
</dbReference>
<dbReference type="PANTHER" id="PTHR43691:SF11">
    <property type="entry name" value="FI09636P-RELATED"/>
    <property type="match status" value="1"/>
</dbReference>
<protein>
    <submittedName>
        <fullName evidence="4">Uridine phosphorylase 1-like</fullName>
    </submittedName>
</protein>
<dbReference type="CDD" id="cd17763">
    <property type="entry name" value="UP_hUPP-like"/>
    <property type="match status" value="1"/>
</dbReference>
<organism evidence="4 5">
    <name type="scientific">Octopus vulgaris</name>
    <name type="common">Common octopus</name>
    <dbReference type="NCBI Taxonomy" id="6645"/>
    <lineage>
        <taxon>Eukaryota</taxon>
        <taxon>Metazoa</taxon>
        <taxon>Spiralia</taxon>
        <taxon>Lophotrochozoa</taxon>
        <taxon>Mollusca</taxon>
        <taxon>Cephalopoda</taxon>
        <taxon>Coleoidea</taxon>
        <taxon>Octopodiformes</taxon>
        <taxon>Octopoda</taxon>
        <taxon>Incirrata</taxon>
        <taxon>Octopodidae</taxon>
        <taxon>Octopus</taxon>
    </lineage>
</organism>
<dbReference type="GO" id="GO:0009166">
    <property type="term" value="P:nucleotide catabolic process"/>
    <property type="evidence" value="ECO:0007669"/>
    <property type="project" value="InterPro"/>
</dbReference>
<dbReference type="EMBL" id="OX597830">
    <property type="protein sequence ID" value="CAI9735364.1"/>
    <property type="molecule type" value="Genomic_DNA"/>
</dbReference>
<keyword evidence="5" id="KW-1185">Reference proteome</keyword>
<dbReference type="Proteomes" id="UP001162480">
    <property type="component" value="Chromosome 17"/>
</dbReference>
<feature type="binding site" evidence="2">
    <location>
        <position position="215"/>
    </location>
    <ligand>
        <name>substrate</name>
    </ligand>
</feature>